<dbReference type="Proteomes" id="UP000474676">
    <property type="component" value="Unassembled WGS sequence"/>
</dbReference>
<gene>
    <name evidence="3" type="ORF">FYJ64_06445</name>
</gene>
<evidence type="ECO:0000313" key="4">
    <source>
        <dbReference type="Proteomes" id="UP000474676"/>
    </source>
</evidence>
<dbReference type="EMBL" id="VUMZ01000005">
    <property type="protein sequence ID" value="MST51955.1"/>
    <property type="molecule type" value="Genomic_DNA"/>
</dbReference>
<name>A0A6L5Y663_9FIRM</name>
<organism evidence="3 4">
    <name type="scientific">Hornefia butyriciproducens</name>
    <dbReference type="NCBI Taxonomy" id="2652293"/>
    <lineage>
        <taxon>Bacteria</taxon>
        <taxon>Bacillati</taxon>
        <taxon>Bacillota</taxon>
        <taxon>Clostridia</taxon>
        <taxon>Peptostreptococcales</taxon>
        <taxon>Anaerovoracaceae</taxon>
        <taxon>Hornefia</taxon>
    </lineage>
</organism>
<sequence>MNVDVLVAEIGSTTTVVNAFTDLDTDHPCFWGQGQAPTSVLDGDVRVGLQGAVDDLCKNKGISSIEYGQMLATSSAAGGLKMTVHGLVYDMTAKAAKEAALGAGGIIHYVTSGRLRRTDLKKIREIQPNLILIAGGVDYGERDTALDNAEMIRGMGLKVPVIYAGNVENKEEIKLIFEDSEQELYIVENVYPKIDALNVEPCRKVIQQAFEQHITHAPGMEHVRDMVSGPIIPTPGAVMECTKVLYDCIGDLIVLDVGGATTDLHSVAVESDKVARIMTSPEPKAKRTVEGDLGVFVNRYKVIESIGEEKLREECENELHIDLDKTLETYYAIPKNEDEIKLVERLTREAVFRATERHAGQLRYIYGPSGRSTVAEGKDLTQVKYIVGTGGALTRLPHRVEIMEEIPGENITGMRLFPTDHAKVLVDNDYIMASLGVLSKTNREAAIKLLEKSLDFEFPEKVENEIYKSSIKAMEDVEAEYEAKKKKEEEYAEHIREMEEMGYDMSAYKEEEPIGGANARGPEGSHHDPAKEGIEAGGGLQPGWNREKQEDISKPWNNCNRECDICTHTHCPNNQSRR</sequence>
<dbReference type="InterPro" id="IPR006230">
    <property type="entry name" value="MutL"/>
</dbReference>
<comment type="caution">
    <text evidence="3">The sequence shown here is derived from an EMBL/GenBank/DDBJ whole genome shotgun (WGS) entry which is preliminary data.</text>
</comment>
<dbReference type="AlphaFoldDB" id="A0A6L5Y663"/>
<dbReference type="RefSeq" id="WP_154574398.1">
    <property type="nucleotide sequence ID" value="NZ_VUMZ01000005.1"/>
</dbReference>
<evidence type="ECO:0000256" key="1">
    <source>
        <dbReference type="SAM" id="Coils"/>
    </source>
</evidence>
<accession>A0A6L5Y663</accession>
<proteinExistence type="predicted"/>
<protein>
    <submittedName>
        <fullName evidence="3">DNA mismatch repair protein MutL</fullName>
    </submittedName>
</protein>
<feature type="compositionally biased region" description="Basic and acidic residues" evidence="2">
    <location>
        <begin position="523"/>
        <end position="534"/>
    </location>
</feature>
<evidence type="ECO:0000256" key="2">
    <source>
        <dbReference type="SAM" id="MobiDB-lite"/>
    </source>
</evidence>
<evidence type="ECO:0000313" key="3">
    <source>
        <dbReference type="EMBL" id="MST51955.1"/>
    </source>
</evidence>
<dbReference type="Pfam" id="PF13941">
    <property type="entry name" value="MutL"/>
    <property type="match status" value="1"/>
</dbReference>
<keyword evidence="1" id="KW-0175">Coiled coil</keyword>
<reference evidence="3 4" key="1">
    <citation type="submission" date="2019-08" db="EMBL/GenBank/DDBJ databases">
        <title>In-depth cultivation of the pig gut microbiome towards novel bacterial diversity and tailored functional studies.</title>
        <authorList>
            <person name="Wylensek D."/>
            <person name="Hitch T.C.A."/>
            <person name="Clavel T."/>
        </authorList>
    </citation>
    <scope>NUCLEOTIDE SEQUENCE [LARGE SCALE GENOMIC DNA]</scope>
    <source>
        <strain evidence="3 4">WCA-MUC-591-APC-3H</strain>
    </source>
</reference>
<feature type="region of interest" description="Disordered" evidence="2">
    <location>
        <begin position="513"/>
        <end position="551"/>
    </location>
</feature>
<dbReference type="GeneID" id="303114961"/>
<dbReference type="NCBIfam" id="NF040744">
    <property type="entry name" value="ornith_Or-4"/>
    <property type="match status" value="1"/>
</dbReference>
<dbReference type="NCBIfam" id="TIGR01319">
    <property type="entry name" value="glmL_fam"/>
    <property type="match status" value="1"/>
</dbReference>
<feature type="coiled-coil region" evidence="1">
    <location>
        <begin position="467"/>
        <end position="501"/>
    </location>
</feature>
<keyword evidence="4" id="KW-1185">Reference proteome</keyword>